<evidence type="ECO:0000313" key="6">
    <source>
        <dbReference type="EMBL" id="GAA1425802.1"/>
    </source>
</evidence>
<dbReference type="EMBL" id="BAAAKK010000005">
    <property type="protein sequence ID" value="GAA1425802.1"/>
    <property type="molecule type" value="Genomic_DNA"/>
</dbReference>
<evidence type="ECO:0000313" key="7">
    <source>
        <dbReference type="Proteomes" id="UP001501266"/>
    </source>
</evidence>
<evidence type="ECO:0000256" key="3">
    <source>
        <dbReference type="ARBA" id="ARBA00023163"/>
    </source>
</evidence>
<gene>
    <name evidence="6" type="ORF">GCM10009640_25310</name>
</gene>
<feature type="domain" description="HTH tetR-type" evidence="5">
    <location>
        <begin position="15"/>
        <end position="75"/>
    </location>
</feature>
<comment type="caution">
    <text evidence="6">The sequence shown here is derived from an EMBL/GenBank/DDBJ whole genome shotgun (WGS) entry which is preliminary data.</text>
</comment>
<dbReference type="PRINTS" id="PR00455">
    <property type="entry name" value="HTHTETR"/>
</dbReference>
<evidence type="ECO:0000256" key="2">
    <source>
        <dbReference type="ARBA" id="ARBA00023125"/>
    </source>
</evidence>
<accession>A0ABN1YZ93</accession>
<dbReference type="PROSITE" id="PS50977">
    <property type="entry name" value="HTH_TETR_2"/>
    <property type="match status" value="1"/>
</dbReference>
<dbReference type="Proteomes" id="UP001501266">
    <property type="component" value="Unassembled WGS sequence"/>
</dbReference>
<dbReference type="PANTHER" id="PTHR30055">
    <property type="entry name" value="HTH-TYPE TRANSCRIPTIONAL REGULATOR RUTR"/>
    <property type="match status" value="1"/>
</dbReference>
<dbReference type="PANTHER" id="PTHR30055:SF238">
    <property type="entry name" value="MYCOFACTOCIN BIOSYNTHESIS TRANSCRIPTIONAL REGULATOR MFTR-RELATED"/>
    <property type="match status" value="1"/>
</dbReference>
<evidence type="ECO:0000256" key="1">
    <source>
        <dbReference type="ARBA" id="ARBA00023015"/>
    </source>
</evidence>
<evidence type="ECO:0000259" key="5">
    <source>
        <dbReference type="PROSITE" id="PS50977"/>
    </source>
</evidence>
<reference evidence="6 7" key="1">
    <citation type="journal article" date="2019" name="Int. J. Syst. Evol. Microbiol.">
        <title>The Global Catalogue of Microorganisms (GCM) 10K type strain sequencing project: providing services to taxonomists for standard genome sequencing and annotation.</title>
        <authorList>
            <consortium name="The Broad Institute Genomics Platform"/>
            <consortium name="The Broad Institute Genome Sequencing Center for Infectious Disease"/>
            <person name="Wu L."/>
            <person name="Ma J."/>
        </authorList>
    </citation>
    <scope>NUCLEOTIDE SEQUENCE [LARGE SCALE GENOMIC DNA]</scope>
    <source>
        <strain evidence="6 7">JCM 12398</strain>
    </source>
</reference>
<sequence>MDDAMPDGLRERRRRTTQLEIHEAALALFEEQGLRATTVQQISNRAGISHRTFFRYFASKEQAAIPGQRRLLHAFESLELDGDEPGDVLRAIERAAMAAMAEVGDGQHEGQLRITRLLAAEPDLQASASGQDLQLVAALRDRLGAGLPDWPVRRIRLVAEIVVATWRAAWQHWGERALQGVVVEPADVLRECMADLRLLVR</sequence>
<dbReference type="RefSeq" id="WP_343920971.1">
    <property type="nucleotide sequence ID" value="NZ_BAAAKK010000005.1"/>
</dbReference>
<dbReference type="SUPFAM" id="SSF46689">
    <property type="entry name" value="Homeodomain-like"/>
    <property type="match status" value="1"/>
</dbReference>
<keyword evidence="3" id="KW-0804">Transcription</keyword>
<feature type="DNA-binding region" description="H-T-H motif" evidence="4">
    <location>
        <begin position="38"/>
        <end position="57"/>
    </location>
</feature>
<dbReference type="InterPro" id="IPR009057">
    <property type="entry name" value="Homeodomain-like_sf"/>
</dbReference>
<dbReference type="InterPro" id="IPR001647">
    <property type="entry name" value="HTH_TetR"/>
</dbReference>
<keyword evidence="7" id="KW-1185">Reference proteome</keyword>
<organism evidence="6 7">
    <name type="scientific">Agrococcus citreus</name>
    <dbReference type="NCBI Taxonomy" id="84643"/>
    <lineage>
        <taxon>Bacteria</taxon>
        <taxon>Bacillati</taxon>
        <taxon>Actinomycetota</taxon>
        <taxon>Actinomycetes</taxon>
        <taxon>Micrococcales</taxon>
        <taxon>Microbacteriaceae</taxon>
        <taxon>Agrococcus</taxon>
    </lineage>
</organism>
<evidence type="ECO:0000256" key="4">
    <source>
        <dbReference type="PROSITE-ProRule" id="PRU00335"/>
    </source>
</evidence>
<protein>
    <submittedName>
        <fullName evidence="6">TetR family transcriptional regulator</fullName>
    </submittedName>
</protein>
<dbReference type="Gene3D" id="1.10.357.10">
    <property type="entry name" value="Tetracycline Repressor, domain 2"/>
    <property type="match status" value="1"/>
</dbReference>
<keyword evidence="2 4" id="KW-0238">DNA-binding</keyword>
<proteinExistence type="predicted"/>
<dbReference type="Pfam" id="PF00440">
    <property type="entry name" value="TetR_N"/>
    <property type="match status" value="1"/>
</dbReference>
<keyword evidence="1" id="KW-0805">Transcription regulation</keyword>
<name>A0ABN1YZ93_9MICO</name>
<dbReference type="InterPro" id="IPR050109">
    <property type="entry name" value="HTH-type_TetR-like_transc_reg"/>
</dbReference>